<evidence type="ECO:0000313" key="3">
    <source>
        <dbReference type="Proteomes" id="UP001147700"/>
    </source>
</evidence>
<reference evidence="2" key="1">
    <citation type="submission" date="2022-10" db="EMBL/GenBank/DDBJ databases">
        <title>The WGS of Solirubrobacter sp. CPCC 204708.</title>
        <authorList>
            <person name="Jiang Z."/>
        </authorList>
    </citation>
    <scope>NUCLEOTIDE SEQUENCE</scope>
    <source>
        <strain evidence="2">CPCC 204708</strain>
    </source>
</reference>
<dbReference type="Proteomes" id="UP001147700">
    <property type="component" value="Unassembled WGS sequence"/>
</dbReference>
<evidence type="ECO:0000259" key="1">
    <source>
        <dbReference type="Pfam" id="PF13490"/>
    </source>
</evidence>
<organism evidence="2 3">
    <name type="scientific">Solirubrobacter deserti</name>
    <dbReference type="NCBI Taxonomy" id="2282478"/>
    <lineage>
        <taxon>Bacteria</taxon>
        <taxon>Bacillati</taxon>
        <taxon>Actinomycetota</taxon>
        <taxon>Thermoleophilia</taxon>
        <taxon>Solirubrobacterales</taxon>
        <taxon>Solirubrobacteraceae</taxon>
        <taxon>Solirubrobacter</taxon>
    </lineage>
</organism>
<comment type="caution">
    <text evidence="2">The sequence shown here is derived from an EMBL/GenBank/DDBJ whole genome shotgun (WGS) entry which is preliminary data.</text>
</comment>
<dbReference type="Gene3D" id="1.10.10.1320">
    <property type="entry name" value="Anti-sigma factor, zinc-finger domain"/>
    <property type="match status" value="1"/>
</dbReference>
<dbReference type="Pfam" id="PF13490">
    <property type="entry name" value="zf-HC2"/>
    <property type="match status" value="1"/>
</dbReference>
<accession>A0ABT4RQQ2</accession>
<dbReference type="RefSeq" id="WP_202958324.1">
    <property type="nucleotide sequence ID" value="NZ_JAPCID010000047.1"/>
</dbReference>
<proteinExistence type="predicted"/>
<dbReference type="InterPro" id="IPR041916">
    <property type="entry name" value="Anti_sigma_zinc_sf"/>
</dbReference>
<dbReference type="EMBL" id="JAPCID010000047">
    <property type="protein sequence ID" value="MDA0140906.1"/>
    <property type="molecule type" value="Genomic_DNA"/>
</dbReference>
<protein>
    <submittedName>
        <fullName evidence="2">Zf-HC2 domain-containing protein</fullName>
    </submittedName>
</protein>
<sequence length="61" mass="7018">MIRCREVVELVTDYLDDALPPTRYQDVAAHLQHCDGCHAFVEQIRVTIGLVRRNFTSAMEN</sequence>
<gene>
    <name evidence="2" type="ORF">OJ962_25645</name>
</gene>
<keyword evidence="3" id="KW-1185">Reference proteome</keyword>
<name>A0ABT4RQQ2_9ACTN</name>
<feature type="domain" description="Putative zinc-finger" evidence="1">
    <location>
        <begin position="4"/>
        <end position="38"/>
    </location>
</feature>
<evidence type="ECO:0000313" key="2">
    <source>
        <dbReference type="EMBL" id="MDA0140906.1"/>
    </source>
</evidence>
<dbReference type="InterPro" id="IPR027383">
    <property type="entry name" value="Znf_put"/>
</dbReference>